<dbReference type="Pfam" id="PF06620">
    <property type="entry name" value="DUF1150"/>
    <property type="match status" value="1"/>
</dbReference>
<name>A0A7Z0I0B8_9RHOB</name>
<sequence>MNSKHPLPEGDTQPIVYVRPVDVTELPDDVQRELQGATRVYAIHHEEGERMALVTDRTMAFVLARQNDLTPVSVH</sequence>
<dbReference type="AlphaFoldDB" id="A0A7Z0I0B8"/>
<reference evidence="1 2" key="1">
    <citation type="journal article" date="2000" name="Arch. Microbiol.">
        <title>Rhodobaca bogoriensis gen. nov. and sp. nov., an alkaliphilic purple nonsulfur bacterium from African Rift Valley soda lakes.</title>
        <authorList>
            <person name="Milford A.D."/>
            <person name="Achenbach L.A."/>
            <person name="Jung D.O."/>
            <person name="Madigan M.T."/>
        </authorList>
    </citation>
    <scope>NUCLEOTIDE SEQUENCE [LARGE SCALE GENOMIC DNA]</scope>
    <source>
        <strain evidence="1 2">2376</strain>
    </source>
</reference>
<dbReference type="InterPro" id="IPR009531">
    <property type="entry name" value="DUF1150"/>
</dbReference>
<evidence type="ECO:0000313" key="1">
    <source>
        <dbReference type="EMBL" id="NYS25605.1"/>
    </source>
</evidence>
<dbReference type="EMBL" id="JACBXS010000022">
    <property type="protein sequence ID" value="NYS25605.1"/>
    <property type="molecule type" value="Genomic_DNA"/>
</dbReference>
<protein>
    <submittedName>
        <fullName evidence="1">DUF1150 family protein</fullName>
    </submittedName>
</protein>
<proteinExistence type="predicted"/>
<evidence type="ECO:0000313" key="2">
    <source>
        <dbReference type="Proteomes" id="UP000529417"/>
    </source>
</evidence>
<accession>A0A7Z0I0B8</accession>
<comment type="caution">
    <text evidence="1">The sequence shown here is derived from an EMBL/GenBank/DDBJ whole genome shotgun (WGS) entry which is preliminary data.</text>
</comment>
<dbReference type="RefSeq" id="WP_179906405.1">
    <property type="nucleotide sequence ID" value="NZ_JACBXS010000022.1"/>
</dbReference>
<gene>
    <name evidence="1" type="ORF">HUK65_11440</name>
</gene>
<keyword evidence="2" id="KW-1185">Reference proteome</keyword>
<dbReference type="Proteomes" id="UP000529417">
    <property type="component" value="Unassembled WGS sequence"/>
</dbReference>
<organism evidence="1 2">
    <name type="scientific">Rhabdonatronobacter sediminivivens</name>
    <dbReference type="NCBI Taxonomy" id="2743469"/>
    <lineage>
        <taxon>Bacteria</taxon>
        <taxon>Pseudomonadati</taxon>
        <taxon>Pseudomonadota</taxon>
        <taxon>Alphaproteobacteria</taxon>
        <taxon>Rhodobacterales</taxon>
        <taxon>Paracoccaceae</taxon>
        <taxon>Rhabdonatronobacter</taxon>
    </lineage>
</organism>